<evidence type="ECO:0000256" key="6">
    <source>
        <dbReference type="ARBA" id="ARBA00022829"/>
    </source>
</evidence>
<evidence type="ECO:0000256" key="11">
    <source>
        <dbReference type="HAMAP-Rule" id="MF_01807"/>
    </source>
</evidence>
<evidence type="ECO:0000313" key="14">
    <source>
        <dbReference type="EMBL" id="MFD2232390.1"/>
    </source>
</evidence>
<dbReference type="InterPro" id="IPR013762">
    <property type="entry name" value="Integrase-like_cat_sf"/>
</dbReference>
<dbReference type="Gene3D" id="1.10.150.130">
    <property type="match status" value="1"/>
</dbReference>
<evidence type="ECO:0000256" key="10">
    <source>
        <dbReference type="ARBA" id="ARBA00023306"/>
    </source>
</evidence>
<proteinExistence type="inferred from homology"/>
<dbReference type="Proteomes" id="UP001597296">
    <property type="component" value="Unassembled WGS sequence"/>
</dbReference>
<dbReference type="Gene3D" id="1.10.443.10">
    <property type="entry name" value="Intergrase catalytic core"/>
    <property type="match status" value="1"/>
</dbReference>
<comment type="similarity">
    <text evidence="2 11">Belongs to the 'phage' integrase family. XerD subfamily.</text>
</comment>
<evidence type="ECO:0000256" key="7">
    <source>
        <dbReference type="ARBA" id="ARBA00022908"/>
    </source>
</evidence>
<feature type="domain" description="Tyr recombinase" evidence="12">
    <location>
        <begin position="105"/>
        <end position="290"/>
    </location>
</feature>
<dbReference type="InterPro" id="IPR004107">
    <property type="entry name" value="Integrase_SAM-like_N"/>
</dbReference>
<feature type="active site" evidence="11">
    <location>
        <position position="268"/>
    </location>
</feature>
<evidence type="ECO:0000259" key="13">
    <source>
        <dbReference type="PROSITE" id="PS51900"/>
    </source>
</evidence>
<comment type="subunit">
    <text evidence="11">Forms a cyclic heterotetrameric complex composed of two molecules of XerC and two molecules of XerD.</text>
</comment>
<keyword evidence="6 11" id="KW-0159">Chromosome partition</keyword>
<dbReference type="NCBIfam" id="NF001399">
    <property type="entry name" value="PRK00283.1"/>
    <property type="match status" value="1"/>
</dbReference>
<name>A0ABW5C8P6_9PROT</name>
<dbReference type="PROSITE" id="PS51898">
    <property type="entry name" value="TYR_RECOMBINASE"/>
    <property type="match status" value="1"/>
</dbReference>
<dbReference type="InterPro" id="IPR011010">
    <property type="entry name" value="DNA_brk_join_enz"/>
</dbReference>
<keyword evidence="15" id="KW-1185">Reference proteome</keyword>
<keyword evidence="7 11" id="KW-0229">DNA integration</keyword>
<feature type="active site" evidence="11">
    <location>
        <position position="170"/>
    </location>
</feature>
<dbReference type="PROSITE" id="PS51900">
    <property type="entry name" value="CB"/>
    <property type="match status" value="1"/>
</dbReference>
<evidence type="ECO:0000259" key="12">
    <source>
        <dbReference type="PROSITE" id="PS51898"/>
    </source>
</evidence>
<evidence type="ECO:0000256" key="3">
    <source>
        <dbReference type="ARBA" id="ARBA00015810"/>
    </source>
</evidence>
<dbReference type="Pfam" id="PF02899">
    <property type="entry name" value="Phage_int_SAM_1"/>
    <property type="match status" value="1"/>
</dbReference>
<feature type="active site" description="O-(3'-phospho-DNA)-tyrosine intermediate" evidence="11">
    <location>
        <position position="277"/>
    </location>
</feature>
<dbReference type="InterPro" id="IPR050090">
    <property type="entry name" value="Tyrosine_recombinase_XerCD"/>
</dbReference>
<dbReference type="InterPro" id="IPR010998">
    <property type="entry name" value="Integrase_recombinase_N"/>
</dbReference>
<dbReference type="HAMAP" id="MF_01807">
    <property type="entry name" value="Recomb_XerD"/>
    <property type="match status" value="1"/>
</dbReference>
<sequence length="300" mass="32096">MDRHVESFLEMMAAERGAAANTLDAYRRDLDSYLAFLGRAGAGPLEASPALLRDWLGDQAARGMAPRTQARRLSCVSQFHAFLVAEGRRRDDPTMGVDAPRLKRPLPKILSVAEVSALLAAARAVPGEDGVMLTALLETLYATGLRVSELVGLPFAAVARDPALLTVRGKGDKERMVPLSVPAREALAAWRPVRAALPGAATSPWLFPSRGRSGHLTRSGFARMLGRAGLAAGIEPSRLSPHVLRHAFASHLLAGGADLRLVQQMLGHADIATTEIYTHVQSERLVKLVQSHHPLAGKGG</sequence>
<dbReference type="InterPro" id="IPR023009">
    <property type="entry name" value="Tyrosine_recombinase_XerC/XerD"/>
</dbReference>
<evidence type="ECO:0000256" key="4">
    <source>
        <dbReference type="ARBA" id="ARBA00022490"/>
    </source>
</evidence>
<keyword evidence="10 11" id="KW-0131">Cell cycle</keyword>
<dbReference type="InterPro" id="IPR002104">
    <property type="entry name" value="Integrase_catalytic"/>
</dbReference>
<evidence type="ECO:0000313" key="15">
    <source>
        <dbReference type="Proteomes" id="UP001597296"/>
    </source>
</evidence>
<reference evidence="15" key="1">
    <citation type="journal article" date="2019" name="Int. J. Syst. Evol. Microbiol.">
        <title>The Global Catalogue of Microorganisms (GCM) 10K type strain sequencing project: providing services to taxonomists for standard genome sequencing and annotation.</title>
        <authorList>
            <consortium name="The Broad Institute Genomics Platform"/>
            <consortium name="The Broad Institute Genome Sequencing Center for Infectious Disease"/>
            <person name="Wu L."/>
            <person name="Ma J."/>
        </authorList>
    </citation>
    <scope>NUCLEOTIDE SEQUENCE [LARGE SCALE GENOMIC DNA]</scope>
    <source>
        <strain evidence="15">KCTC 15012</strain>
    </source>
</reference>
<keyword evidence="9 11" id="KW-0233">DNA recombination</keyword>
<feature type="domain" description="Core-binding (CB)" evidence="13">
    <location>
        <begin position="1"/>
        <end position="84"/>
    </location>
</feature>
<feature type="active site" evidence="11">
    <location>
        <position position="242"/>
    </location>
</feature>
<feature type="active site" evidence="11">
    <location>
        <position position="146"/>
    </location>
</feature>
<evidence type="ECO:0000256" key="5">
    <source>
        <dbReference type="ARBA" id="ARBA00022618"/>
    </source>
</evidence>
<dbReference type="RefSeq" id="WP_377313655.1">
    <property type="nucleotide sequence ID" value="NZ_JBHUIY010000002.1"/>
</dbReference>
<dbReference type="HAMAP" id="MF_01808">
    <property type="entry name" value="Recomb_XerC_XerD"/>
    <property type="match status" value="1"/>
</dbReference>
<evidence type="ECO:0000256" key="2">
    <source>
        <dbReference type="ARBA" id="ARBA00010450"/>
    </source>
</evidence>
<evidence type="ECO:0000256" key="9">
    <source>
        <dbReference type="ARBA" id="ARBA00023172"/>
    </source>
</evidence>
<dbReference type="PANTHER" id="PTHR30349">
    <property type="entry name" value="PHAGE INTEGRASE-RELATED"/>
    <property type="match status" value="1"/>
</dbReference>
<feature type="active site" evidence="11">
    <location>
        <position position="245"/>
    </location>
</feature>
<dbReference type="EMBL" id="JBHUIY010000002">
    <property type="protein sequence ID" value="MFD2232390.1"/>
    <property type="molecule type" value="Genomic_DNA"/>
</dbReference>
<keyword evidence="5 11" id="KW-0132">Cell division</keyword>
<comment type="function">
    <text evidence="11">Site-specific tyrosine recombinase, which acts by catalyzing the cutting and rejoining of the recombining DNA molecules. The XerC-XerD complex is essential to convert dimers of the bacterial chromosome into monomers to permit their segregation at cell division. It also contributes to the segregational stability of plasmids.</text>
</comment>
<dbReference type="InterPro" id="IPR011932">
    <property type="entry name" value="Recomb_XerD"/>
</dbReference>
<comment type="subcellular location">
    <subcellularLocation>
        <location evidence="1 11">Cytoplasm</location>
    </subcellularLocation>
</comment>
<dbReference type="SUPFAM" id="SSF56349">
    <property type="entry name" value="DNA breaking-rejoining enzymes"/>
    <property type="match status" value="1"/>
</dbReference>
<dbReference type="Pfam" id="PF00589">
    <property type="entry name" value="Phage_integrase"/>
    <property type="match status" value="1"/>
</dbReference>
<evidence type="ECO:0000256" key="1">
    <source>
        <dbReference type="ARBA" id="ARBA00004496"/>
    </source>
</evidence>
<dbReference type="PANTHER" id="PTHR30349:SF90">
    <property type="entry name" value="TYROSINE RECOMBINASE XERD"/>
    <property type="match status" value="1"/>
</dbReference>
<accession>A0ABW5C8P6</accession>
<keyword evidence="8 11" id="KW-0238">DNA-binding</keyword>
<comment type="caution">
    <text evidence="14">The sequence shown here is derived from an EMBL/GenBank/DDBJ whole genome shotgun (WGS) entry which is preliminary data.</text>
</comment>
<keyword evidence="4 11" id="KW-0963">Cytoplasm</keyword>
<gene>
    <name evidence="11" type="primary">xerD</name>
    <name evidence="14" type="ORF">ACFSNB_01080</name>
</gene>
<protein>
    <recommendedName>
        <fullName evidence="3 11">Tyrosine recombinase XerD</fullName>
    </recommendedName>
</protein>
<evidence type="ECO:0000256" key="8">
    <source>
        <dbReference type="ARBA" id="ARBA00023125"/>
    </source>
</evidence>
<dbReference type="InterPro" id="IPR044068">
    <property type="entry name" value="CB"/>
</dbReference>
<organism evidence="14 15">
    <name type="scientific">Phaeospirillum tilakii</name>
    <dbReference type="NCBI Taxonomy" id="741673"/>
    <lineage>
        <taxon>Bacteria</taxon>
        <taxon>Pseudomonadati</taxon>
        <taxon>Pseudomonadota</taxon>
        <taxon>Alphaproteobacteria</taxon>
        <taxon>Rhodospirillales</taxon>
        <taxon>Rhodospirillaceae</taxon>
        <taxon>Phaeospirillum</taxon>
    </lineage>
</organism>